<name>A0ACD3AKQ7_9AGAR</name>
<evidence type="ECO:0000313" key="2">
    <source>
        <dbReference type="Proteomes" id="UP000308600"/>
    </source>
</evidence>
<dbReference type="Proteomes" id="UP000308600">
    <property type="component" value="Unassembled WGS sequence"/>
</dbReference>
<feature type="non-terminal residue" evidence="1">
    <location>
        <position position="1"/>
    </location>
</feature>
<reference evidence="1 2" key="1">
    <citation type="journal article" date="2019" name="Nat. Ecol. Evol.">
        <title>Megaphylogeny resolves global patterns of mushroom evolution.</title>
        <authorList>
            <person name="Varga T."/>
            <person name="Krizsan K."/>
            <person name="Foldi C."/>
            <person name="Dima B."/>
            <person name="Sanchez-Garcia M."/>
            <person name="Sanchez-Ramirez S."/>
            <person name="Szollosi G.J."/>
            <person name="Szarkandi J.G."/>
            <person name="Papp V."/>
            <person name="Albert L."/>
            <person name="Andreopoulos W."/>
            <person name="Angelini C."/>
            <person name="Antonin V."/>
            <person name="Barry K.W."/>
            <person name="Bougher N.L."/>
            <person name="Buchanan P."/>
            <person name="Buyck B."/>
            <person name="Bense V."/>
            <person name="Catcheside P."/>
            <person name="Chovatia M."/>
            <person name="Cooper J."/>
            <person name="Damon W."/>
            <person name="Desjardin D."/>
            <person name="Finy P."/>
            <person name="Geml J."/>
            <person name="Haridas S."/>
            <person name="Hughes K."/>
            <person name="Justo A."/>
            <person name="Karasinski D."/>
            <person name="Kautmanova I."/>
            <person name="Kiss B."/>
            <person name="Kocsube S."/>
            <person name="Kotiranta H."/>
            <person name="LaButti K.M."/>
            <person name="Lechner B.E."/>
            <person name="Liimatainen K."/>
            <person name="Lipzen A."/>
            <person name="Lukacs Z."/>
            <person name="Mihaltcheva S."/>
            <person name="Morgado L.N."/>
            <person name="Niskanen T."/>
            <person name="Noordeloos M.E."/>
            <person name="Ohm R.A."/>
            <person name="Ortiz-Santana B."/>
            <person name="Ovrebo C."/>
            <person name="Racz N."/>
            <person name="Riley R."/>
            <person name="Savchenko A."/>
            <person name="Shiryaev A."/>
            <person name="Soop K."/>
            <person name="Spirin V."/>
            <person name="Szebenyi C."/>
            <person name="Tomsovsky M."/>
            <person name="Tulloss R.E."/>
            <person name="Uehling J."/>
            <person name="Grigoriev I.V."/>
            <person name="Vagvolgyi C."/>
            <person name="Papp T."/>
            <person name="Martin F.M."/>
            <person name="Miettinen O."/>
            <person name="Hibbett D.S."/>
            <person name="Nagy L.G."/>
        </authorList>
    </citation>
    <scope>NUCLEOTIDE SEQUENCE [LARGE SCALE GENOMIC DNA]</scope>
    <source>
        <strain evidence="1 2">NL-1719</strain>
    </source>
</reference>
<organism evidence="1 2">
    <name type="scientific">Pluteus cervinus</name>
    <dbReference type="NCBI Taxonomy" id="181527"/>
    <lineage>
        <taxon>Eukaryota</taxon>
        <taxon>Fungi</taxon>
        <taxon>Dikarya</taxon>
        <taxon>Basidiomycota</taxon>
        <taxon>Agaricomycotina</taxon>
        <taxon>Agaricomycetes</taxon>
        <taxon>Agaricomycetidae</taxon>
        <taxon>Agaricales</taxon>
        <taxon>Pluteineae</taxon>
        <taxon>Pluteaceae</taxon>
        <taxon>Pluteus</taxon>
    </lineage>
</organism>
<evidence type="ECO:0000313" key="1">
    <source>
        <dbReference type="EMBL" id="TFK66355.1"/>
    </source>
</evidence>
<proteinExistence type="predicted"/>
<keyword evidence="2" id="KW-1185">Reference proteome</keyword>
<dbReference type="EMBL" id="ML208408">
    <property type="protein sequence ID" value="TFK66355.1"/>
    <property type="molecule type" value="Genomic_DNA"/>
</dbReference>
<accession>A0ACD3AKQ7</accession>
<gene>
    <name evidence="1" type="ORF">BDN72DRAFT_899936</name>
</gene>
<sequence length="155" mass="16330">ASSGSAVSSNQATPAISTASSNQPTPSISPAPQDVDMDSDDQSKLVEAFSSQHVDDDRSYSKEELQGSSRTTGGTIGGKAVGNAPNIADMAEHPISGKVKIFHSMVDPYNDSNLISRACDVRVTRSLANLLKQVNKHWSVLSNSTVGSQVPGHHR</sequence>
<protein>
    <submittedName>
        <fullName evidence="1">Uncharacterized protein</fullName>
    </submittedName>
</protein>